<dbReference type="AlphaFoldDB" id="A0A0R3SKT0"/>
<evidence type="ECO:0000313" key="4">
    <source>
        <dbReference type="WBParaSite" id="HDID_0000554501-mRNA-1"/>
    </source>
</evidence>
<feature type="coiled-coil region" evidence="1">
    <location>
        <begin position="215"/>
        <end position="291"/>
    </location>
</feature>
<evidence type="ECO:0000313" key="3">
    <source>
        <dbReference type="Proteomes" id="UP000274504"/>
    </source>
</evidence>
<protein>
    <submittedName>
        <fullName evidence="4">HOOK domain-containing protein</fullName>
    </submittedName>
</protein>
<dbReference type="Proteomes" id="UP000274504">
    <property type="component" value="Unassembled WGS sequence"/>
</dbReference>
<gene>
    <name evidence="2" type="ORF">HDID_LOCUS5543</name>
</gene>
<feature type="coiled-coil region" evidence="1">
    <location>
        <begin position="326"/>
        <end position="360"/>
    </location>
</feature>
<name>A0A0R3SKT0_HYMDI</name>
<sequence>MELSDSFDTDTLKIDKIVDELSENSDNLAYSEKPESISIGELQHEMKMLSIKVLEKDIEIKNLKAEAAINQHSSPLTILEEKLHSLTQANEKQEEDLKSAENEQACFLERVIKAEALEEELKKCKQSCENRLPLSLFEQLRAFEVSRKEQETSELKKELTKLHLERDGLIQRLHVAETEKKRLREDLHSVYSGSLTSQPTDVLTKTRVISLEIQLNAANVAKTDALRRVNQLTEKFEAASKTIYELDAARKVEISRLEAQLSVASQKLATYERLEAELDRAIERFASSKIDEGSDVTDELFHLANMRDRNGNPLLPTLASRRLEHCIQLAQRTAAAEETKRELQLENEGLKNELEVSTSNPCI</sequence>
<keyword evidence="1" id="KW-0175">Coiled coil</keyword>
<proteinExistence type="predicted"/>
<feature type="coiled-coil region" evidence="1">
    <location>
        <begin position="145"/>
        <end position="186"/>
    </location>
</feature>
<feature type="coiled-coil region" evidence="1">
    <location>
        <begin position="51"/>
        <end position="110"/>
    </location>
</feature>
<organism evidence="4">
    <name type="scientific">Hymenolepis diminuta</name>
    <name type="common">Rat tapeworm</name>
    <dbReference type="NCBI Taxonomy" id="6216"/>
    <lineage>
        <taxon>Eukaryota</taxon>
        <taxon>Metazoa</taxon>
        <taxon>Spiralia</taxon>
        <taxon>Lophotrochozoa</taxon>
        <taxon>Platyhelminthes</taxon>
        <taxon>Cestoda</taxon>
        <taxon>Eucestoda</taxon>
        <taxon>Cyclophyllidea</taxon>
        <taxon>Hymenolepididae</taxon>
        <taxon>Hymenolepis</taxon>
    </lineage>
</organism>
<dbReference type="WBParaSite" id="HDID_0000554501-mRNA-1">
    <property type="protein sequence ID" value="HDID_0000554501-mRNA-1"/>
    <property type="gene ID" value="HDID_0000554501"/>
</dbReference>
<dbReference type="EMBL" id="UYSG01002967">
    <property type="protein sequence ID" value="VDL57861.1"/>
    <property type="molecule type" value="Genomic_DNA"/>
</dbReference>
<evidence type="ECO:0000256" key="1">
    <source>
        <dbReference type="SAM" id="Coils"/>
    </source>
</evidence>
<dbReference type="OrthoDB" id="299638at2759"/>
<reference evidence="2 3" key="2">
    <citation type="submission" date="2018-11" db="EMBL/GenBank/DDBJ databases">
        <authorList>
            <consortium name="Pathogen Informatics"/>
        </authorList>
    </citation>
    <scope>NUCLEOTIDE SEQUENCE [LARGE SCALE GENOMIC DNA]</scope>
</reference>
<reference evidence="4" key="1">
    <citation type="submission" date="2017-02" db="UniProtKB">
        <authorList>
            <consortium name="WormBaseParasite"/>
        </authorList>
    </citation>
    <scope>IDENTIFICATION</scope>
</reference>
<accession>A0A0R3SKT0</accession>
<evidence type="ECO:0000313" key="2">
    <source>
        <dbReference type="EMBL" id="VDL57861.1"/>
    </source>
</evidence>